<dbReference type="AlphaFoldDB" id="A0A4R6HBU3"/>
<reference evidence="1 2" key="1">
    <citation type="submission" date="2019-03" db="EMBL/GenBank/DDBJ databases">
        <title>Freshwater and sediment microbial communities from various areas in North America, analyzing microbe dynamics in response to fracking.</title>
        <authorList>
            <person name="Lamendella R."/>
        </authorList>
    </citation>
    <scope>NUCLEOTIDE SEQUENCE [LARGE SCALE GENOMIC DNA]</scope>
    <source>
        <strain evidence="1 2">114D</strain>
    </source>
</reference>
<dbReference type="EMBL" id="SNWI01000001">
    <property type="protein sequence ID" value="TDO05438.1"/>
    <property type="molecule type" value="Genomic_DNA"/>
</dbReference>
<comment type="caution">
    <text evidence="1">The sequence shown here is derived from an EMBL/GenBank/DDBJ whole genome shotgun (WGS) entry which is preliminary data.</text>
</comment>
<sequence length="95" mass="11513">MTNPFLSPLREPPLHFTGRGEVKGFKFKQLQKSPKAYLYEVQFQKTVFYEVFERKVHERFSWVRYPKSNAFGIWAWTYYDKHLAESKFNQLTQTL</sequence>
<evidence type="ECO:0000313" key="1">
    <source>
        <dbReference type="EMBL" id="TDO05438.1"/>
    </source>
</evidence>
<accession>A0A4R6HBU3</accession>
<proteinExistence type="predicted"/>
<name>A0A4R6HBU3_9BACT</name>
<organism evidence="1 2">
    <name type="scientific">Sunxiuqinia elliptica</name>
    <dbReference type="NCBI Taxonomy" id="655355"/>
    <lineage>
        <taxon>Bacteria</taxon>
        <taxon>Pseudomonadati</taxon>
        <taxon>Bacteroidota</taxon>
        <taxon>Bacteroidia</taxon>
        <taxon>Marinilabiliales</taxon>
        <taxon>Prolixibacteraceae</taxon>
        <taxon>Sunxiuqinia</taxon>
    </lineage>
</organism>
<protein>
    <submittedName>
        <fullName evidence="1">Uncharacterized protein</fullName>
    </submittedName>
</protein>
<evidence type="ECO:0000313" key="2">
    <source>
        <dbReference type="Proteomes" id="UP000294848"/>
    </source>
</evidence>
<dbReference type="Proteomes" id="UP000294848">
    <property type="component" value="Unassembled WGS sequence"/>
</dbReference>
<gene>
    <name evidence="1" type="ORF">DET52_101798</name>
</gene>